<dbReference type="EMBL" id="BKCJ010401981">
    <property type="protein sequence ID" value="GFA30782.1"/>
    <property type="molecule type" value="Genomic_DNA"/>
</dbReference>
<accession>A0A699JDQ9</accession>
<evidence type="ECO:0000256" key="1">
    <source>
        <dbReference type="SAM" id="MobiDB-lite"/>
    </source>
</evidence>
<evidence type="ECO:0000313" key="2">
    <source>
        <dbReference type="EMBL" id="GFA30782.1"/>
    </source>
</evidence>
<dbReference type="AlphaFoldDB" id="A0A699JDQ9"/>
<organism evidence="2">
    <name type="scientific">Tanacetum cinerariifolium</name>
    <name type="common">Dalmatian daisy</name>
    <name type="synonym">Chrysanthemum cinerariifolium</name>
    <dbReference type="NCBI Taxonomy" id="118510"/>
    <lineage>
        <taxon>Eukaryota</taxon>
        <taxon>Viridiplantae</taxon>
        <taxon>Streptophyta</taxon>
        <taxon>Embryophyta</taxon>
        <taxon>Tracheophyta</taxon>
        <taxon>Spermatophyta</taxon>
        <taxon>Magnoliopsida</taxon>
        <taxon>eudicotyledons</taxon>
        <taxon>Gunneridae</taxon>
        <taxon>Pentapetalae</taxon>
        <taxon>asterids</taxon>
        <taxon>campanulids</taxon>
        <taxon>Asterales</taxon>
        <taxon>Asteraceae</taxon>
        <taxon>Asteroideae</taxon>
        <taxon>Anthemideae</taxon>
        <taxon>Anthemidinae</taxon>
        <taxon>Tanacetum</taxon>
    </lineage>
</organism>
<gene>
    <name evidence="2" type="ORF">Tci_602754</name>
</gene>
<feature type="compositionally biased region" description="Basic and acidic residues" evidence="1">
    <location>
        <begin position="40"/>
        <end position="54"/>
    </location>
</feature>
<proteinExistence type="predicted"/>
<feature type="region of interest" description="Disordered" evidence="1">
    <location>
        <begin position="1"/>
        <end position="79"/>
    </location>
</feature>
<feature type="compositionally biased region" description="Polar residues" evidence="1">
    <location>
        <begin position="22"/>
        <end position="34"/>
    </location>
</feature>
<comment type="caution">
    <text evidence="2">The sequence shown here is derived from an EMBL/GenBank/DDBJ whole genome shotgun (WGS) entry which is preliminary data.</text>
</comment>
<sequence length="185" mass="20103">MGTNESKSKRDVKKSGPLAQAPNDTSLAKKSSQFPPVPKKSIDKGTNRDSKQPCDIDSSVGESFDGSLQPDGGNNAMISNSSNVPSTAWGLVIVTAGVSGAIRVYQNVGLPVKTRTFALGDKPHFFFAPEGKPSRRGLNPRPLACGNNLPKCKIKSQIWEIKLQFQVWYKGFTPSVVNTRDDRIR</sequence>
<reference evidence="2" key="1">
    <citation type="journal article" date="2019" name="Sci. Rep.">
        <title>Draft genome of Tanacetum cinerariifolium, the natural source of mosquito coil.</title>
        <authorList>
            <person name="Yamashiro T."/>
            <person name="Shiraishi A."/>
            <person name="Satake H."/>
            <person name="Nakayama K."/>
        </authorList>
    </citation>
    <scope>NUCLEOTIDE SEQUENCE</scope>
</reference>
<protein>
    <submittedName>
        <fullName evidence="2">WD repeat-containing protein 44-like</fullName>
    </submittedName>
</protein>
<feature type="non-terminal residue" evidence="2">
    <location>
        <position position="185"/>
    </location>
</feature>
<name>A0A699JDQ9_TANCI</name>